<comment type="caution">
    <text evidence="6">The sequence shown here is derived from an EMBL/GenBank/DDBJ whole genome shotgun (WGS) entry which is preliminary data.</text>
</comment>
<dbReference type="Gene3D" id="1.10.357.10">
    <property type="entry name" value="Tetracycline Repressor, domain 2"/>
    <property type="match status" value="1"/>
</dbReference>
<evidence type="ECO:0000256" key="3">
    <source>
        <dbReference type="ARBA" id="ARBA00023163"/>
    </source>
</evidence>
<dbReference type="PANTHER" id="PTHR30055:SF220">
    <property type="entry name" value="TETR-FAMILY REGULATORY PROTEIN"/>
    <property type="match status" value="1"/>
</dbReference>
<keyword evidence="3" id="KW-0804">Transcription</keyword>
<dbReference type="Pfam" id="PF13305">
    <property type="entry name" value="TetR_C_33"/>
    <property type="match status" value="1"/>
</dbReference>
<feature type="DNA-binding region" description="H-T-H motif" evidence="4">
    <location>
        <begin position="24"/>
        <end position="43"/>
    </location>
</feature>
<dbReference type="InterPro" id="IPR036271">
    <property type="entry name" value="Tet_transcr_reg_TetR-rel_C_sf"/>
</dbReference>
<dbReference type="InterPro" id="IPR025996">
    <property type="entry name" value="MT1864/Rv1816-like_C"/>
</dbReference>
<protein>
    <submittedName>
        <fullName evidence="6">TetR/AcrR family transcriptional regulator</fullName>
    </submittedName>
</protein>
<dbReference type="SUPFAM" id="SSF48498">
    <property type="entry name" value="Tetracyclin repressor-like, C-terminal domain"/>
    <property type="match status" value="1"/>
</dbReference>
<dbReference type="Proteomes" id="UP001501705">
    <property type="component" value="Unassembled WGS sequence"/>
</dbReference>
<dbReference type="InterPro" id="IPR009057">
    <property type="entry name" value="Homeodomain-like_sf"/>
</dbReference>
<dbReference type="PROSITE" id="PS50977">
    <property type="entry name" value="HTH_TETR_2"/>
    <property type="match status" value="1"/>
</dbReference>
<evidence type="ECO:0000313" key="6">
    <source>
        <dbReference type="EMBL" id="GAA1599925.1"/>
    </source>
</evidence>
<evidence type="ECO:0000256" key="1">
    <source>
        <dbReference type="ARBA" id="ARBA00023015"/>
    </source>
</evidence>
<dbReference type="SUPFAM" id="SSF46689">
    <property type="entry name" value="Homeodomain-like"/>
    <property type="match status" value="1"/>
</dbReference>
<keyword evidence="1" id="KW-0805">Transcription regulation</keyword>
<dbReference type="InterPro" id="IPR050109">
    <property type="entry name" value="HTH-type_TetR-like_transc_reg"/>
</dbReference>
<evidence type="ECO:0000313" key="7">
    <source>
        <dbReference type="Proteomes" id="UP001501705"/>
    </source>
</evidence>
<dbReference type="EMBL" id="BAAAPH010000028">
    <property type="protein sequence ID" value="GAA1599925.1"/>
    <property type="molecule type" value="Genomic_DNA"/>
</dbReference>
<reference evidence="7" key="1">
    <citation type="journal article" date="2019" name="Int. J. Syst. Evol. Microbiol.">
        <title>The Global Catalogue of Microorganisms (GCM) 10K type strain sequencing project: providing services to taxonomists for standard genome sequencing and annotation.</title>
        <authorList>
            <consortium name="The Broad Institute Genomics Platform"/>
            <consortium name="The Broad Institute Genome Sequencing Center for Infectious Disease"/>
            <person name="Wu L."/>
            <person name="Ma J."/>
        </authorList>
    </citation>
    <scope>NUCLEOTIDE SEQUENCE [LARGE SCALE GENOMIC DNA]</scope>
    <source>
        <strain evidence="7">JCM 15572</strain>
    </source>
</reference>
<sequence>MSLPDRLVQAGVELLEEEGLGNLSLRAITRRTGVSHGAPRRYFPTHNALLTAIAATGLADLAARLNLQTGLGRLTLPTDTPAATPTGAPTHLSAEDQLVEAARRYLEFAAERPAMFDLLFRHDLLAGAGGNLRATSLPLFQTFTDLVARTHPDDADLRATALWTNIHGLATLRATNALELLGTTDLDPMIRHVVRAHLA</sequence>
<evidence type="ECO:0000256" key="2">
    <source>
        <dbReference type="ARBA" id="ARBA00023125"/>
    </source>
</evidence>
<evidence type="ECO:0000259" key="5">
    <source>
        <dbReference type="PROSITE" id="PS50977"/>
    </source>
</evidence>
<name>A0ABP4QAD0_9ACTN</name>
<proteinExistence type="predicted"/>
<evidence type="ECO:0000256" key="4">
    <source>
        <dbReference type="PROSITE-ProRule" id="PRU00335"/>
    </source>
</evidence>
<keyword evidence="7" id="KW-1185">Reference proteome</keyword>
<dbReference type="InterPro" id="IPR001647">
    <property type="entry name" value="HTH_TetR"/>
</dbReference>
<dbReference type="Pfam" id="PF00440">
    <property type="entry name" value="TetR_N"/>
    <property type="match status" value="1"/>
</dbReference>
<organism evidence="6 7">
    <name type="scientific">Kribbella hippodromi</name>
    <dbReference type="NCBI Taxonomy" id="434347"/>
    <lineage>
        <taxon>Bacteria</taxon>
        <taxon>Bacillati</taxon>
        <taxon>Actinomycetota</taxon>
        <taxon>Actinomycetes</taxon>
        <taxon>Propionibacteriales</taxon>
        <taxon>Kribbellaceae</taxon>
        <taxon>Kribbella</taxon>
    </lineage>
</organism>
<keyword evidence="2 4" id="KW-0238">DNA-binding</keyword>
<feature type="domain" description="HTH tetR-type" evidence="5">
    <location>
        <begin position="1"/>
        <end position="61"/>
    </location>
</feature>
<dbReference type="RefSeq" id="WP_344239881.1">
    <property type="nucleotide sequence ID" value="NZ_BAAAPH010000028.1"/>
</dbReference>
<gene>
    <name evidence="6" type="ORF">GCM10009804_65730</name>
</gene>
<dbReference type="PANTHER" id="PTHR30055">
    <property type="entry name" value="HTH-TYPE TRANSCRIPTIONAL REGULATOR RUTR"/>
    <property type="match status" value="1"/>
</dbReference>
<accession>A0ABP4QAD0</accession>